<dbReference type="GeneID" id="4463340"/>
<sequence>MRIAIEIDDDGLKASMSFEFDKRCMDPAALREMIADKIVDFLNIPGTISESAQHIVGDQQPKTLMDSLAEFIKYEFRDQWFTSQQLRERYETVRDDIKLSTVSTYLSRMHNDGILQRRGNRNNREYRLVSPTSLESVPCSRENRSETKL</sequence>
<dbReference type="EMBL" id="CP000477">
    <property type="protein sequence ID" value="ABK15434.1"/>
    <property type="molecule type" value="Genomic_DNA"/>
</dbReference>
<dbReference type="SUPFAM" id="SSF46785">
    <property type="entry name" value="Winged helix' DNA-binding domain"/>
    <property type="match status" value="1"/>
</dbReference>
<name>A0B9R0_METTP</name>
<dbReference type="RefSeq" id="WP_011696812.1">
    <property type="nucleotide sequence ID" value="NC_008553.1"/>
</dbReference>
<proteinExistence type="predicted"/>
<dbReference type="InterPro" id="IPR036390">
    <property type="entry name" value="WH_DNA-bd_sf"/>
</dbReference>
<protein>
    <submittedName>
        <fullName evidence="1">Uncharacterized protein</fullName>
    </submittedName>
</protein>
<dbReference type="KEGG" id="mtp:Mthe_1668"/>
<accession>A0B9R0</accession>
<evidence type="ECO:0000313" key="1">
    <source>
        <dbReference type="EMBL" id="ABK15434.1"/>
    </source>
</evidence>
<dbReference type="HOGENOM" id="CLU_1745553_0_0_2"/>
<organism evidence="1 2">
    <name type="scientific">Methanothrix thermoacetophila (strain DSM 6194 / JCM 14653 / NBRC 101360 / PT)</name>
    <name type="common">Methanosaeta thermophila</name>
    <dbReference type="NCBI Taxonomy" id="349307"/>
    <lineage>
        <taxon>Archaea</taxon>
        <taxon>Methanobacteriati</taxon>
        <taxon>Methanobacteriota</taxon>
        <taxon>Stenosarchaea group</taxon>
        <taxon>Methanomicrobia</taxon>
        <taxon>Methanotrichales</taxon>
        <taxon>Methanotrichaceae</taxon>
        <taxon>Methanothrix</taxon>
    </lineage>
</organism>
<dbReference type="AlphaFoldDB" id="A0B9R0"/>
<dbReference type="InterPro" id="IPR036388">
    <property type="entry name" value="WH-like_DNA-bd_sf"/>
</dbReference>
<dbReference type="Gene3D" id="1.10.10.10">
    <property type="entry name" value="Winged helix-like DNA-binding domain superfamily/Winged helix DNA-binding domain"/>
    <property type="match status" value="1"/>
</dbReference>
<dbReference type="Proteomes" id="UP000000674">
    <property type="component" value="Chromosome"/>
</dbReference>
<keyword evidence="2" id="KW-1185">Reference proteome</keyword>
<reference evidence="1 2" key="1">
    <citation type="submission" date="2006-10" db="EMBL/GenBank/DDBJ databases">
        <title>Complete sequence of Methanosaeta thermophila PT.</title>
        <authorList>
            <consortium name="US DOE Joint Genome Institute"/>
            <person name="Copeland A."/>
            <person name="Lucas S."/>
            <person name="Lapidus A."/>
            <person name="Barry K."/>
            <person name="Detter J.C."/>
            <person name="Glavina del Rio T."/>
            <person name="Hammon N."/>
            <person name="Israni S."/>
            <person name="Pitluck S."/>
            <person name="Chain P."/>
            <person name="Malfatti S."/>
            <person name="Shin M."/>
            <person name="Vergez L."/>
            <person name="Schmutz J."/>
            <person name="Larimer F."/>
            <person name="Land M."/>
            <person name="Hauser L."/>
            <person name="Kyrpides N."/>
            <person name="Kim E."/>
            <person name="Smith K.S."/>
            <person name="Ingram-Smith C."/>
            <person name="Richardson P."/>
        </authorList>
    </citation>
    <scope>NUCLEOTIDE SEQUENCE [LARGE SCALE GENOMIC DNA]</scope>
    <source>
        <strain evidence="2">DSM 6194 / JCM 14653 / NBRC 101360 / PT</strain>
    </source>
</reference>
<dbReference type="OrthoDB" id="148154at2157"/>
<gene>
    <name evidence="1" type="ordered locus">Mthe_1668</name>
</gene>
<evidence type="ECO:0000313" key="2">
    <source>
        <dbReference type="Proteomes" id="UP000000674"/>
    </source>
</evidence>